<dbReference type="GO" id="GO:0016432">
    <property type="term" value="F:tRNA-uridine aminocarboxypropyltransferase activity"/>
    <property type="evidence" value="ECO:0007669"/>
    <property type="project" value="UniProtKB-EC"/>
</dbReference>
<dbReference type="Pfam" id="PF03942">
    <property type="entry name" value="DTW"/>
    <property type="match status" value="1"/>
</dbReference>
<comment type="similarity">
    <text evidence="5">Belongs to the TDD superfamily. DTWD2 family.</text>
</comment>
<keyword evidence="3" id="KW-0949">S-adenosyl-L-methionine</keyword>
<evidence type="ECO:0000259" key="7">
    <source>
        <dbReference type="SMART" id="SM01144"/>
    </source>
</evidence>
<organism evidence="8 9">
    <name type="scientific">Prymnesium parvum</name>
    <name type="common">Toxic golden alga</name>
    <dbReference type="NCBI Taxonomy" id="97485"/>
    <lineage>
        <taxon>Eukaryota</taxon>
        <taxon>Haptista</taxon>
        <taxon>Haptophyta</taxon>
        <taxon>Prymnesiophyceae</taxon>
        <taxon>Prymnesiales</taxon>
        <taxon>Prymnesiaceae</taxon>
        <taxon>Prymnesium</taxon>
    </lineage>
</organism>
<gene>
    <name evidence="8" type="ORF">AB1Y20_023574</name>
</gene>
<dbReference type="PANTHER" id="PTHR21392:SF0">
    <property type="entry name" value="TRNA-URIDINE AMINOCARBOXYPROPYLTRANSFERASE 2"/>
    <property type="match status" value="1"/>
</dbReference>
<sequence>MAREVCGHCRRPRRVCLCEFLPATPVLLRTPVLLLQHPHEARRRLQTAALLELCLDSHSLAVVRGRSLGCLIRSGAWAERVVGEARTPLLLFPRVGAIQPSELAPAGSAGAEYCLVVIDGTWKEVNEMLRKSSAELEGLACIDVAAACGLASRRGLYAARKPPQDGFFSTLEAVAYAVGVLESAEAAAAIVPTLLRPMVRMAQQQLELTVQHGFQVHRTLKSGYRPNMVDDVNRAAAALCIEKHVFCPPSAREILLSSSDMAHTT</sequence>
<comment type="caution">
    <text evidence="8">The sequence shown here is derived from an EMBL/GenBank/DDBJ whole genome shotgun (WGS) entry which is preliminary data.</text>
</comment>
<dbReference type="PANTHER" id="PTHR21392">
    <property type="entry name" value="TRNA-URIDINE AMINOCARBOXYPROPYLTRANSFERASE 2"/>
    <property type="match status" value="1"/>
</dbReference>
<dbReference type="GO" id="GO:0008033">
    <property type="term" value="P:tRNA processing"/>
    <property type="evidence" value="ECO:0007669"/>
    <property type="project" value="UniProtKB-KW"/>
</dbReference>
<evidence type="ECO:0000256" key="1">
    <source>
        <dbReference type="ARBA" id="ARBA00012386"/>
    </source>
</evidence>
<keyword evidence="4" id="KW-0819">tRNA processing</keyword>
<dbReference type="Proteomes" id="UP001515480">
    <property type="component" value="Unassembled WGS sequence"/>
</dbReference>
<name>A0AB34JE93_PRYPA</name>
<evidence type="ECO:0000256" key="4">
    <source>
        <dbReference type="ARBA" id="ARBA00022694"/>
    </source>
</evidence>
<dbReference type="AlphaFoldDB" id="A0AB34JE93"/>
<dbReference type="EC" id="2.5.1.25" evidence="1"/>
<keyword evidence="2" id="KW-0808">Transferase</keyword>
<keyword evidence="9" id="KW-1185">Reference proteome</keyword>
<feature type="domain" description="DTW" evidence="7">
    <location>
        <begin position="2"/>
        <end position="210"/>
    </location>
</feature>
<accession>A0AB34JE93</accession>
<proteinExistence type="inferred from homology"/>
<dbReference type="InterPro" id="IPR039262">
    <property type="entry name" value="DTWD2/TAPT"/>
</dbReference>
<comment type="catalytic activity">
    <reaction evidence="6">
        <text>a uridine in tRNA + S-adenosyl-L-methionine = a 3-[(3S)-3-amino-3-carboxypropyl]uridine in tRNA + S-methyl-5'-thioadenosine + H(+)</text>
        <dbReference type="Rhea" id="RHEA:62432"/>
        <dbReference type="Rhea" id="RHEA-COMP:13339"/>
        <dbReference type="Rhea" id="RHEA-COMP:16092"/>
        <dbReference type="ChEBI" id="CHEBI:15378"/>
        <dbReference type="ChEBI" id="CHEBI:17509"/>
        <dbReference type="ChEBI" id="CHEBI:59789"/>
        <dbReference type="ChEBI" id="CHEBI:65315"/>
        <dbReference type="ChEBI" id="CHEBI:82930"/>
        <dbReference type="EC" id="2.5.1.25"/>
    </reaction>
</comment>
<dbReference type="InterPro" id="IPR005636">
    <property type="entry name" value="DTW"/>
</dbReference>
<evidence type="ECO:0000256" key="5">
    <source>
        <dbReference type="ARBA" id="ARBA00034489"/>
    </source>
</evidence>
<evidence type="ECO:0000313" key="9">
    <source>
        <dbReference type="Proteomes" id="UP001515480"/>
    </source>
</evidence>
<protein>
    <recommendedName>
        <fullName evidence="1">tRNA-uridine aminocarboxypropyltransferase</fullName>
        <ecNumber evidence="1">2.5.1.25</ecNumber>
    </recommendedName>
</protein>
<evidence type="ECO:0000256" key="3">
    <source>
        <dbReference type="ARBA" id="ARBA00022691"/>
    </source>
</evidence>
<evidence type="ECO:0000256" key="6">
    <source>
        <dbReference type="ARBA" id="ARBA00048718"/>
    </source>
</evidence>
<dbReference type="EMBL" id="JBGBPQ010000009">
    <property type="protein sequence ID" value="KAL1520101.1"/>
    <property type="molecule type" value="Genomic_DNA"/>
</dbReference>
<dbReference type="SMART" id="SM01144">
    <property type="entry name" value="DTW"/>
    <property type="match status" value="1"/>
</dbReference>
<evidence type="ECO:0000313" key="8">
    <source>
        <dbReference type="EMBL" id="KAL1520101.1"/>
    </source>
</evidence>
<reference evidence="8 9" key="1">
    <citation type="journal article" date="2024" name="Science">
        <title>Giant polyketide synthase enzymes in the biosynthesis of giant marine polyether toxins.</title>
        <authorList>
            <person name="Fallon T.R."/>
            <person name="Shende V.V."/>
            <person name="Wierzbicki I.H."/>
            <person name="Pendleton A.L."/>
            <person name="Watervoot N.F."/>
            <person name="Auber R.P."/>
            <person name="Gonzalez D.J."/>
            <person name="Wisecaver J.H."/>
            <person name="Moore B.S."/>
        </authorList>
    </citation>
    <scope>NUCLEOTIDE SEQUENCE [LARGE SCALE GENOMIC DNA]</scope>
    <source>
        <strain evidence="8 9">12B1</strain>
    </source>
</reference>
<evidence type="ECO:0000256" key="2">
    <source>
        <dbReference type="ARBA" id="ARBA00022679"/>
    </source>
</evidence>